<reference evidence="12" key="1">
    <citation type="submission" date="2018-06" db="EMBL/GenBank/DDBJ databases">
        <authorList>
            <person name="Khan S.A."/>
        </authorList>
    </citation>
    <scope>NUCLEOTIDE SEQUENCE [LARGE SCALE GENOMIC DNA]</scope>
    <source>
        <strain evidence="12">DB-1506</strain>
    </source>
</reference>
<keyword evidence="12" id="KW-1185">Reference proteome</keyword>
<dbReference type="PIRSF" id="PIRSF006076">
    <property type="entry name" value="OM_assembly_OMP85"/>
    <property type="match status" value="1"/>
</dbReference>
<dbReference type="OrthoDB" id="9803054at2"/>
<feature type="domain" description="POTRA" evidence="10">
    <location>
        <begin position="153"/>
        <end position="230"/>
    </location>
</feature>
<keyword evidence="5 8" id="KW-0677">Repeat</keyword>
<keyword evidence="4 8" id="KW-0732">Signal</keyword>
<feature type="domain" description="POTRA" evidence="10">
    <location>
        <begin position="85"/>
        <end position="152"/>
    </location>
</feature>
<evidence type="ECO:0000256" key="6">
    <source>
        <dbReference type="ARBA" id="ARBA00023136"/>
    </source>
</evidence>
<protein>
    <recommendedName>
        <fullName evidence="8 9">Outer membrane protein assembly factor BamA</fullName>
    </recommendedName>
</protein>
<dbReference type="Gene3D" id="2.40.160.50">
    <property type="entry name" value="membrane protein fhac: a member of the omp85/tpsb transporter family"/>
    <property type="match status" value="1"/>
</dbReference>
<feature type="domain" description="POTRA" evidence="10">
    <location>
        <begin position="406"/>
        <end position="479"/>
    </location>
</feature>
<comment type="similarity">
    <text evidence="8">Belongs to the BamA family.</text>
</comment>
<evidence type="ECO:0000313" key="12">
    <source>
        <dbReference type="Proteomes" id="UP000249065"/>
    </source>
</evidence>
<dbReference type="GO" id="GO:0051205">
    <property type="term" value="P:protein insertion into membrane"/>
    <property type="evidence" value="ECO:0007669"/>
    <property type="project" value="UniProtKB-UniRule"/>
</dbReference>
<comment type="caution">
    <text evidence="11">The sequence shown here is derived from an EMBL/GenBank/DDBJ whole genome shotgun (WGS) entry which is preliminary data.</text>
</comment>
<keyword evidence="7 8" id="KW-0998">Cell outer membrane</keyword>
<evidence type="ECO:0000256" key="9">
    <source>
        <dbReference type="NCBIfam" id="TIGR03303"/>
    </source>
</evidence>
<sequence>MPPGHAGGIPDRGCSGWGGGAGVLRLFSAPPAIPSRTGPNLSLSPRVLLLATACLTPALLPIAAEAQSRARAPASAAPQRASASGLVQAIDVRGNQRIEADTIRSYMLLQPGDVFDADRLDRSLKSLFATGLFKDVQVRHEGNRVVVEVQENPIVNRVAFEGNRKISDDVLRNEVQMRARAVFTPQAVQADRQRVQELYARRGRFAAVVEPKLIELDQNRVDVIYEIQEGDAALVARINFVGNHEYSDSKLREIVATKEQAWYRIFSSSDQFDPERLSFDRELLRRFYLRNGYADIQITNATAELAPDRSGFFITYTIDEGPRYKVGKVEVISNLRNLDAASVRRLVDIDTDDWYDGDSVERVAQSLQDAVNLRGFPFVDVQPRIQRDREARRVDLTFEINEAPRVYVERIDINGNTRTQDRVIRREFRIAEGDAFNAAQIRRSRQRIRDLGYFSDVQVSSAPGSAPDRAVLTTQVAERATGEVSIGGGYSTDAGALADVGLRERNLLGTGIDARINGTLAQRRSQLDLSVTDPYFLDRNLAAGADIFFVQRNLLSISAYRERRAGFAIRAGYAFNDRLRQTWAYTLVDREVYDIASNASRYIQEQKGETLLSQIGQTLTYDFRDSIIDPRRGGVARLGTDFAGIGGDVAYIRARLDGTYYIPFEQYLGDPDYVLSISAGVGYLEPLFGKNERIIDRFFLGGENLRGFRIAGAGPRDLDTRDSLGGRFIWTQSTEMRYPLPLPAELGLVGRAFVDVGALSQLDKSSPTLAGVRIADDGSPRVGAGVGISWRSPFGLINIDLAQAVVKKSYDETQVFRFGFGTRF</sequence>
<dbReference type="Pfam" id="PF07244">
    <property type="entry name" value="POTRA"/>
    <property type="match status" value="5"/>
</dbReference>
<evidence type="ECO:0000256" key="1">
    <source>
        <dbReference type="ARBA" id="ARBA00004370"/>
    </source>
</evidence>
<dbReference type="Pfam" id="PF01103">
    <property type="entry name" value="Omp85"/>
    <property type="match status" value="1"/>
</dbReference>
<evidence type="ECO:0000256" key="4">
    <source>
        <dbReference type="ARBA" id="ARBA00022729"/>
    </source>
</evidence>
<evidence type="ECO:0000256" key="2">
    <source>
        <dbReference type="ARBA" id="ARBA00022452"/>
    </source>
</evidence>
<dbReference type="AlphaFoldDB" id="A0A327MCS0"/>
<dbReference type="HAMAP" id="MF_01430">
    <property type="entry name" value="OM_assembly_BamA"/>
    <property type="match status" value="1"/>
</dbReference>
<dbReference type="PANTHER" id="PTHR12815:SF23">
    <property type="entry name" value="OUTER MEMBRANE PROTEIN ASSEMBLY FACTOR BAMA"/>
    <property type="match status" value="1"/>
</dbReference>
<dbReference type="Proteomes" id="UP000249065">
    <property type="component" value="Unassembled WGS sequence"/>
</dbReference>
<comment type="subunit">
    <text evidence="8">Part of the Bam complex.</text>
</comment>
<gene>
    <name evidence="8 11" type="primary">bamA</name>
    <name evidence="11" type="ORF">DOO78_03765</name>
</gene>
<dbReference type="Gene3D" id="3.10.20.310">
    <property type="entry name" value="membrane protein fhac"/>
    <property type="match status" value="5"/>
</dbReference>
<dbReference type="GO" id="GO:0009279">
    <property type="term" value="C:cell outer membrane"/>
    <property type="evidence" value="ECO:0007669"/>
    <property type="project" value="UniProtKB-SubCell"/>
</dbReference>
<dbReference type="InterPro" id="IPR023707">
    <property type="entry name" value="OM_assembly_BamA"/>
</dbReference>
<evidence type="ECO:0000313" key="11">
    <source>
        <dbReference type="EMBL" id="RAI60206.1"/>
    </source>
</evidence>
<proteinExistence type="inferred from homology"/>
<dbReference type="NCBIfam" id="TIGR03303">
    <property type="entry name" value="OM_YaeT"/>
    <property type="match status" value="1"/>
</dbReference>
<dbReference type="GO" id="GO:0043165">
    <property type="term" value="P:Gram-negative-bacterium-type cell outer membrane assembly"/>
    <property type="evidence" value="ECO:0007669"/>
    <property type="project" value="UniProtKB-UniRule"/>
</dbReference>
<keyword evidence="6 8" id="KW-0472">Membrane</keyword>
<dbReference type="EMBL" id="QLIX01000002">
    <property type="protein sequence ID" value="RAI60206.1"/>
    <property type="molecule type" value="Genomic_DNA"/>
</dbReference>
<dbReference type="InterPro" id="IPR000184">
    <property type="entry name" value="Bac_surfAg_D15"/>
</dbReference>
<comment type="subcellular location">
    <subcellularLocation>
        <location evidence="8">Cell outer membrane</location>
    </subcellularLocation>
    <subcellularLocation>
        <location evidence="1">Membrane</location>
    </subcellularLocation>
</comment>
<dbReference type="InterPro" id="IPR010827">
    <property type="entry name" value="BamA/TamA_POTRA"/>
</dbReference>
<evidence type="ECO:0000256" key="7">
    <source>
        <dbReference type="ARBA" id="ARBA00023237"/>
    </source>
</evidence>
<dbReference type="InterPro" id="IPR039910">
    <property type="entry name" value="D15-like"/>
</dbReference>
<keyword evidence="2 8" id="KW-1134">Transmembrane beta strand</keyword>
<keyword evidence="3 8" id="KW-0812">Transmembrane</keyword>
<evidence type="ECO:0000256" key="8">
    <source>
        <dbReference type="HAMAP-Rule" id="MF_01430"/>
    </source>
</evidence>
<dbReference type="PANTHER" id="PTHR12815">
    <property type="entry name" value="SORTING AND ASSEMBLY MACHINERY SAMM50 PROTEIN FAMILY MEMBER"/>
    <property type="match status" value="1"/>
</dbReference>
<accession>A0A327MCS0</accession>
<evidence type="ECO:0000256" key="3">
    <source>
        <dbReference type="ARBA" id="ARBA00022692"/>
    </source>
</evidence>
<comment type="function">
    <text evidence="8">Part of the outer membrane protein assembly complex, which is involved in assembly and insertion of beta-barrel proteins into the outer membrane.</text>
</comment>
<evidence type="ECO:0000256" key="5">
    <source>
        <dbReference type="ARBA" id="ARBA00022737"/>
    </source>
</evidence>
<dbReference type="PROSITE" id="PS51779">
    <property type="entry name" value="POTRA"/>
    <property type="match status" value="3"/>
</dbReference>
<organism evidence="11 12">
    <name type="scientific">Roseicella frigidaeris</name>
    <dbReference type="NCBI Taxonomy" id="2230885"/>
    <lineage>
        <taxon>Bacteria</taxon>
        <taxon>Pseudomonadati</taxon>
        <taxon>Pseudomonadota</taxon>
        <taxon>Alphaproteobacteria</taxon>
        <taxon>Acetobacterales</taxon>
        <taxon>Roseomonadaceae</taxon>
        <taxon>Roseicella</taxon>
    </lineage>
</organism>
<dbReference type="InterPro" id="IPR034746">
    <property type="entry name" value="POTRA"/>
</dbReference>
<name>A0A327MCS0_9PROT</name>
<evidence type="ECO:0000259" key="10">
    <source>
        <dbReference type="PROSITE" id="PS51779"/>
    </source>
</evidence>